<evidence type="ECO:0000256" key="5">
    <source>
        <dbReference type="ARBA" id="ARBA00023077"/>
    </source>
</evidence>
<keyword evidence="2 8" id="KW-0813">Transport</keyword>
<dbReference type="SUPFAM" id="SSF56935">
    <property type="entry name" value="Porins"/>
    <property type="match status" value="1"/>
</dbReference>
<dbReference type="Gene3D" id="2.170.130.10">
    <property type="entry name" value="TonB-dependent receptor, plug domain"/>
    <property type="match status" value="1"/>
</dbReference>
<gene>
    <name evidence="12" type="ORF">OMW55_10325</name>
</gene>
<comment type="caution">
    <text evidence="12">The sequence shown here is derived from an EMBL/GenBank/DDBJ whole genome shotgun (WGS) entry which is preliminary data.</text>
</comment>
<evidence type="ECO:0000259" key="11">
    <source>
        <dbReference type="Pfam" id="PF07715"/>
    </source>
</evidence>
<reference evidence="12 13" key="1">
    <citation type="submission" date="2022-10" db="EMBL/GenBank/DDBJ databases">
        <title>Sphingomonas sp.</title>
        <authorList>
            <person name="Jin C."/>
        </authorList>
    </citation>
    <scope>NUCLEOTIDE SEQUENCE [LARGE SCALE GENOMIC DNA]</scope>
    <source>
        <strain evidence="12 13">BN140010</strain>
    </source>
</reference>
<dbReference type="PANTHER" id="PTHR30069">
    <property type="entry name" value="TONB-DEPENDENT OUTER MEMBRANE RECEPTOR"/>
    <property type="match status" value="1"/>
</dbReference>
<feature type="domain" description="TonB-dependent receptor-like beta-barrel" evidence="10">
    <location>
        <begin position="234"/>
        <end position="638"/>
    </location>
</feature>
<dbReference type="InterPro" id="IPR039426">
    <property type="entry name" value="TonB-dep_rcpt-like"/>
</dbReference>
<protein>
    <submittedName>
        <fullName evidence="12">TonB-dependent receptor</fullName>
    </submittedName>
</protein>
<dbReference type="RefSeq" id="WP_264882927.1">
    <property type="nucleotide sequence ID" value="NZ_JAPDOB010000002.1"/>
</dbReference>
<dbReference type="PANTHER" id="PTHR30069:SF37">
    <property type="entry name" value="FERRIC VIBRIOBACTIN RECEPTOR VIUA"/>
    <property type="match status" value="1"/>
</dbReference>
<feature type="domain" description="TonB-dependent receptor plug" evidence="11">
    <location>
        <begin position="35"/>
        <end position="139"/>
    </location>
</feature>
<dbReference type="InterPro" id="IPR037066">
    <property type="entry name" value="Plug_dom_sf"/>
</dbReference>
<proteinExistence type="inferred from homology"/>
<keyword evidence="7 8" id="KW-0998">Cell outer membrane</keyword>
<comment type="similarity">
    <text evidence="8 9">Belongs to the TonB-dependent receptor family.</text>
</comment>
<dbReference type="InterPro" id="IPR000531">
    <property type="entry name" value="Beta-barrel_TonB"/>
</dbReference>
<evidence type="ECO:0000256" key="4">
    <source>
        <dbReference type="ARBA" id="ARBA00022692"/>
    </source>
</evidence>
<name>A0ABT3JGX0_9SPHN</name>
<evidence type="ECO:0000256" key="1">
    <source>
        <dbReference type="ARBA" id="ARBA00004571"/>
    </source>
</evidence>
<evidence type="ECO:0000256" key="2">
    <source>
        <dbReference type="ARBA" id="ARBA00022448"/>
    </source>
</evidence>
<evidence type="ECO:0000313" key="12">
    <source>
        <dbReference type="EMBL" id="MCW3798199.1"/>
    </source>
</evidence>
<evidence type="ECO:0000256" key="3">
    <source>
        <dbReference type="ARBA" id="ARBA00022452"/>
    </source>
</evidence>
<evidence type="ECO:0000259" key="10">
    <source>
        <dbReference type="Pfam" id="PF00593"/>
    </source>
</evidence>
<dbReference type="Pfam" id="PF00593">
    <property type="entry name" value="TonB_dep_Rec_b-barrel"/>
    <property type="match status" value="1"/>
</dbReference>
<keyword evidence="4 8" id="KW-0812">Transmembrane</keyword>
<dbReference type="InterPro" id="IPR012910">
    <property type="entry name" value="Plug_dom"/>
</dbReference>
<organism evidence="12 13">
    <name type="scientific">Sphingomonas arvum</name>
    <dbReference type="NCBI Taxonomy" id="2992113"/>
    <lineage>
        <taxon>Bacteria</taxon>
        <taxon>Pseudomonadati</taxon>
        <taxon>Pseudomonadota</taxon>
        <taxon>Alphaproteobacteria</taxon>
        <taxon>Sphingomonadales</taxon>
        <taxon>Sphingomonadaceae</taxon>
        <taxon>Sphingomonas</taxon>
    </lineage>
</organism>
<keyword evidence="13" id="KW-1185">Reference proteome</keyword>
<keyword evidence="5 9" id="KW-0798">TonB box</keyword>
<dbReference type="EMBL" id="JAPDOB010000002">
    <property type="protein sequence ID" value="MCW3798199.1"/>
    <property type="molecule type" value="Genomic_DNA"/>
</dbReference>
<accession>A0ABT3JGX0</accession>
<evidence type="ECO:0000313" key="13">
    <source>
        <dbReference type="Proteomes" id="UP001526246"/>
    </source>
</evidence>
<dbReference type="InterPro" id="IPR036942">
    <property type="entry name" value="Beta-barrel_TonB_sf"/>
</dbReference>
<keyword evidence="3 8" id="KW-1134">Transmembrane beta strand</keyword>
<dbReference type="PROSITE" id="PS52016">
    <property type="entry name" value="TONB_DEPENDENT_REC_3"/>
    <property type="match status" value="1"/>
</dbReference>
<evidence type="ECO:0000256" key="9">
    <source>
        <dbReference type="RuleBase" id="RU003357"/>
    </source>
</evidence>
<evidence type="ECO:0000256" key="7">
    <source>
        <dbReference type="ARBA" id="ARBA00023237"/>
    </source>
</evidence>
<dbReference type="Gene3D" id="2.40.170.20">
    <property type="entry name" value="TonB-dependent receptor, beta-barrel domain"/>
    <property type="match status" value="1"/>
</dbReference>
<keyword evidence="12" id="KW-0675">Receptor</keyword>
<dbReference type="Pfam" id="PF07715">
    <property type="entry name" value="Plug"/>
    <property type="match status" value="1"/>
</dbReference>
<evidence type="ECO:0000256" key="6">
    <source>
        <dbReference type="ARBA" id="ARBA00023136"/>
    </source>
</evidence>
<evidence type="ECO:0000256" key="8">
    <source>
        <dbReference type="PROSITE-ProRule" id="PRU01360"/>
    </source>
</evidence>
<keyword evidence="6 8" id="KW-0472">Membrane</keyword>
<dbReference type="Proteomes" id="UP001526246">
    <property type="component" value="Unassembled WGS sequence"/>
</dbReference>
<sequence length="668" mass="69703">MIDLPPPSSPAATEIVVTGRALGTSAGERLLRPMVIDARELAETPATGLDQLLTGLAGVQLFRRSDARSANPTSQGVTLRALGGNAASRTLLVLDGVPQVDPFGGWVPWPAYDPAGLAEVRVTRGGGSVTAGPGALAGVVELTSRADLGLRGEAEAGSRESFNAAVGAGMKTGGGLLTVSAQAARGDGFMPVVAEDRGPADRRAPYRNAAARLRWVAPVGGEAELQAGLSAFTDHRTRGLAFTGNKADGADASLRLVGRGALPFALLAYGQWRGFENSSASVTAGRTEARRSALQYDVPSRAFGSSAELRPLVASGVELRIGGDMRAMRGFSNEFGSYASGAPTRDRRSGGRSGQAGLFVEATRTEGPLVLSVAARLDRWWIGNGVYAERNLLSGAALQDLRYPARHGWRPTGRAGAALDLTGGWSVSGAAYLGWRLPTLNELFRPFRAGSDATAANPLLKPERLRGAEATLAWATGPWSLSATAFANRLIDPVVNVTLASGPGSFAQIGFVGAGGSYRQRQNLDAVTSRGLELASEWRRGPWRARLSASLAAAEVSASRAAAALDGLRPAQTPRTSVGGSLGWSQDGTFGNLSVRSTGAQFEDDLNSLRLAGGTQVDLAAGLPLSSRLQLTTRVENLLDANILAATSSDGVRERITPRTLWVGLRLR</sequence>
<comment type="subcellular location">
    <subcellularLocation>
        <location evidence="1 8">Cell outer membrane</location>
        <topology evidence="1 8">Multi-pass membrane protein</topology>
    </subcellularLocation>
</comment>